<dbReference type="OrthoDB" id="5343083at2759"/>
<dbReference type="EMBL" id="ML119148">
    <property type="protein sequence ID" value="RPB09796.1"/>
    <property type="molecule type" value="Genomic_DNA"/>
</dbReference>
<organism evidence="3 4">
    <name type="scientific">Morchella conica CCBAS932</name>
    <dbReference type="NCBI Taxonomy" id="1392247"/>
    <lineage>
        <taxon>Eukaryota</taxon>
        <taxon>Fungi</taxon>
        <taxon>Dikarya</taxon>
        <taxon>Ascomycota</taxon>
        <taxon>Pezizomycotina</taxon>
        <taxon>Pezizomycetes</taxon>
        <taxon>Pezizales</taxon>
        <taxon>Morchellaceae</taxon>
        <taxon>Morchella</taxon>
    </lineage>
</organism>
<feature type="region of interest" description="Disordered" evidence="1">
    <location>
        <begin position="80"/>
        <end position="100"/>
    </location>
</feature>
<keyword evidence="2" id="KW-0472">Membrane</keyword>
<feature type="compositionally biased region" description="Polar residues" evidence="1">
    <location>
        <begin position="80"/>
        <end position="96"/>
    </location>
</feature>
<dbReference type="Proteomes" id="UP000277580">
    <property type="component" value="Unassembled WGS sequence"/>
</dbReference>
<evidence type="ECO:0000313" key="4">
    <source>
        <dbReference type="Proteomes" id="UP000277580"/>
    </source>
</evidence>
<feature type="compositionally biased region" description="Polar residues" evidence="1">
    <location>
        <begin position="33"/>
        <end position="42"/>
    </location>
</feature>
<feature type="compositionally biased region" description="Polar residues" evidence="1">
    <location>
        <begin position="316"/>
        <end position="329"/>
    </location>
</feature>
<dbReference type="InParanoid" id="A0A3N4KGW7"/>
<evidence type="ECO:0000313" key="3">
    <source>
        <dbReference type="EMBL" id="RPB09796.1"/>
    </source>
</evidence>
<evidence type="ECO:0000256" key="1">
    <source>
        <dbReference type="SAM" id="MobiDB-lite"/>
    </source>
</evidence>
<proteinExistence type="predicted"/>
<protein>
    <submittedName>
        <fullName evidence="3">Uncharacterized protein</fullName>
    </submittedName>
</protein>
<gene>
    <name evidence="3" type="ORF">P167DRAFT_576870</name>
</gene>
<keyword evidence="2" id="KW-1133">Transmembrane helix</keyword>
<sequence>MSDAEVSAATSACVGEFCISPAVTVEPSSVATTISDSISTPLPTGVSDDGSSTRPLVTTHVTSTMRPSMVVVTVTTPLNASPTLDIDSSPTEGANSDETHRSGDTRVVAITIGVVGGLAMLILLLYWAANFLASRRYEDEEDRDLEGESARSMLGAASSKTERDTPMPGRPILSRPKRASIIPYARKAVTFDRLSRSSFHNSNTKHFSDLLAKRLSAVHPGTKVVYGSPATKASKIVPPRKPVPRPAGHPTPGAQPRNYAPSGTESDYSDDADDVSTVLGGTGKSQNQIQQEAAYHPLPPGVPFAKWLNAGRAQELPTSNSRPSSAWQR</sequence>
<feature type="transmembrane region" description="Helical" evidence="2">
    <location>
        <begin position="107"/>
        <end position="129"/>
    </location>
</feature>
<dbReference type="AlphaFoldDB" id="A0A3N4KGW7"/>
<evidence type="ECO:0000256" key="2">
    <source>
        <dbReference type="SAM" id="Phobius"/>
    </source>
</evidence>
<name>A0A3N4KGW7_9PEZI</name>
<feature type="region of interest" description="Disordered" evidence="1">
    <location>
        <begin position="141"/>
        <end position="174"/>
    </location>
</feature>
<feature type="compositionally biased region" description="Pro residues" evidence="1">
    <location>
        <begin position="239"/>
        <end position="249"/>
    </location>
</feature>
<keyword evidence="4" id="KW-1185">Reference proteome</keyword>
<feature type="region of interest" description="Disordered" evidence="1">
    <location>
        <begin position="33"/>
        <end position="54"/>
    </location>
</feature>
<reference evidence="3 4" key="1">
    <citation type="journal article" date="2018" name="Nat. Ecol. Evol.">
        <title>Pezizomycetes genomes reveal the molecular basis of ectomycorrhizal truffle lifestyle.</title>
        <authorList>
            <person name="Murat C."/>
            <person name="Payen T."/>
            <person name="Noel B."/>
            <person name="Kuo A."/>
            <person name="Morin E."/>
            <person name="Chen J."/>
            <person name="Kohler A."/>
            <person name="Krizsan K."/>
            <person name="Balestrini R."/>
            <person name="Da Silva C."/>
            <person name="Montanini B."/>
            <person name="Hainaut M."/>
            <person name="Levati E."/>
            <person name="Barry K.W."/>
            <person name="Belfiori B."/>
            <person name="Cichocki N."/>
            <person name="Clum A."/>
            <person name="Dockter R.B."/>
            <person name="Fauchery L."/>
            <person name="Guy J."/>
            <person name="Iotti M."/>
            <person name="Le Tacon F."/>
            <person name="Lindquist E.A."/>
            <person name="Lipzen A."/>
            <person name="Malagnac F."/>
            <person name="Mello A."/>
            <person name="Molinier V."/>
            <person name="Miyauchi S."/>
            <person name="Poulain J."/>
            <person name="Riccioni C."/>
            <person name="Rubini A."/>
            <person name="Sitrit Y."/>
            <person name="Splivallo R."/>
            <person name="Traeger S."/>
            <person name="Wang M."/>
            <person name="Zifcakova L."/>
            <person name="Wipf D."/>
            <person name="Zambonelli A."/>
            <person name="Paolocci F."/>
            <person name="Nowrousian M."/>
            <person name="Ottonello S."/>
            <person name="Baldrian P."/>
            <person name="Spatafora J.W."/>
            <person name="Henrissat B."/>
            <person name="Nagy L.G."/>
            <person name="Aury J.M."/>
            <person name="Wincker P."/>
            <person name="Grigoriev I.V."/>
            <person name="Bonfante P."/>
            <person name="Martin F.M."/>
        </authorList>
    </citation>
    <scope>NUCLEOTIDE SEQUENCE [LARGE SCALE GENOMIC DNA]</scope>
    <source>
        <strain evidence="3 4">CCBAS932</strain>
    </source>
</reference>
<accession>A0A3N4KGW7</accession>
<keyword evidence="2" id="KW-0812">Transmembrane</keyword>
<feature type="region of interest" description="Disordered" evidence="1">
    <location>
        <begin position="225"/>
        <end position="329"/>
    </location>
</feature>